<reference evidence="1" key="1">
    <citation type="submission" date="2024-08" db="EMBL/GenBank/DDBJ databases">
        <authorList>
            <person name="Yu S.T."/>
        </authorList>
    </citation>
    <scope>NUCLEOTIDE SEQUENCE</scope>
    <source>
        <strain evidence="1">R33</strain>
    </source>
</reference>
<dbReference type="SUPFAM" id="SSF51182">
    <property type="entry name" value="RmlC-like cupins"/>
    <property type="match status" value="1"/>
</dbReference>
<sequence length="121" mass="13476">MVATTRDDAPVAIEDGGVELRMQELGGDMTAAFVRFPKGTDMAPAVKGLPGDQCRCPHWGYLFKGRLKMRTDDGDEIYEAGQAFYWPPGHVPEALEDCEYVDFSPTKEFNEVIDYVKAHMG</sequence>
<name>A0AB39XWI2_9ACTN</name>
<dbReference type="RefSeq" id="WP_369776327.1">
    <property type="nucleotide sequence ID" value="NZ_CP165727.1"/>
</dbReference>
<accession>A0AB39XWI2</accession>
<dbReference type="EMBL" id="CP165727">
    <property type="protein sequence ID" value="XDV61555.1"/>
    <property type="molecule type" value="Genomic_DNA"/>
</dbReference>
<proteinExistence type="predicted"/>
<dbReference type="InterPro" id="IPR011051">
    <property type="entry name" value="RmlC_Cupin_sf"/>
</dbReference>
<protein>
    <recommendedName>
        <fullName evidence="2">Cupin domain-containing protein</fullName>
    </recommendedName>
</protein>
<dbReference type="InterPro" id="IPR014710">
    <property type="entry name" value="RmlC-like_jellyroll"/>
</dbReference>
<organism evidence="1">
    <name type="scientific">Streptomyces sp. R33</name>
    <dbReference type="NCBI Taxonomy" id="3238629"/>
    <lineage>
        <taxon>Bacteria</taxon>
        <taxon>Bacillati</taxon>
        <taxon>Actinomycetota</taxon>
        <taxon>Actinomycetes</taxon>
        <taxon>Kitasatosporales</taxon>
        <taxon>Streptomycetaceae</taxon>
        <taxon>Streptomyces</taxon>
    </lineage>
</organism>
<dbReference type="Gene3D" id="2.60.120.10">
    <property type="entry name" value="Jelly Rolls"/>
    <property type="match status" value="1"/>
</dbReference>
<evidence type="ECO:0000313" key="1">
    <source>
        <dbReference type="EMBL" id="XDV61555.1"/>
    </source>
</evidence>
<evidence type="ECO:0008006" key="2">
    <source>
        <dbReference type="Google" id="ProtNLM"/>
    </source>
</evidence>
<dbReference type="AlphaFoldDB" id="A0AB39XWI2"/>
<gene>
    <name evidence="1" type="ORF">AB5J51_00375</name>
</gene>